<reference evidence="1" key="1">
    <citation type="submission" date="2013-04" db="EMBL/GenBank/DDBJ databases">
        <title>The genome sequencing project of 58 acetic acid bacteria.</title>
        <authorList>
            <person name="Okamoto-Kainuma A."/>
            <person name="Ishikawa M."/>
            <person name="Umino S."/>
            <person name="Koizumi Y."/>
            <person name="Shiwa Y."/>
            <person name="Yoshikawa H."/>
            <person name="Matsutani M."/>
            <person name="Matsushita K."/>
        </authorList>
    </citation>
    <scope>NUCLEOTIDE SEQUENCE</scope>
    <source>
        <strain evidence="1">NBRC 106556</strain>
    </source>
</reference>
<evidence type="ECO:0000313" key="2">
    <source>
        <dbReference type="Proteomes" id="UP001062443"/>
    </source>
</evidence>
<evidence type="ECO:0000313" key="1">
    <source>
        <dbReference type="EMBL" id="GBR46522.1"/>
    </source>
</evidence>
<proteinExistence type="predicted"/>
<dbReference type="Proteomes" id="UP001062443">
    <property type="component" value="Unassembled WGS sequence"/>
</dbReference>
<gene>
    <name evidence="1" type="ORF">AA106556_1139</name>
</gene>
<sequence>MGCPLALCLQQVQKLFQPALRHLVPELLVRLHQVLELLPEQALQRLELLPVLVLPPQERTGQQVPELLVQLGKRPEHS</sequence>
<comment type="caution">
    <text evidence="1">The sequence shown here is derived from an EMBL/GenBank/DDBJ whole genome shotgun (WGS) entry which is preliminary data.</text>
</comment>
<organism evidence="1 2">
    <name type="scientific">Neokomagataea tanensis NBRC 106556</name>
    <dbReference type="NCBI Taxonomy" id="1223519"/>
    <lineage>
        <taxon>Bacteria</taxon>
        <taxon>Pseudomonadati</taxon>
        <taxon>Pseudomonadota</taxon>
        <taxon>Alphaproteobacteria</taxon>
        <taxon>Acetobacterales</taxon>
        <taxon>Acetobacteraceae</taxon>
        <taxon>Neokomagataea</taxon>
    </lineage>
</organism>
<keyword evidence="2" id="KW-1185">Reference proteome</keyword>
<protein>
    <recommendedName>
        <fullName evidence="3">Transposase</fullName>
    </recommendedName>
</protein>
<evidence type="ECO:0008006" key="3">
    <source>
        <dbReference type="Google" id="ProtNLM"/>
    </source>
</evidence>
<accession>A0ABQ0QIZ5</accession>
<name>A0ABQ0QIZ5_9PROT</name>
<dbReference type="EMBL" id="BAQB01000014">
    <property type="protein sequence ID" value="GBR46522.1"/>
    <property type="molecule type" value="Genomic_DNA"/>
</dbReference>